<reference evidence="3" key="3">
    <citation type="submission" date="2015-06" db="UniProtKB">
        <authorList>
            <consortium name="EnsemblMetazoa"/>
        </authorList>
    </citation>
    <scope>IDENTIFICATION</scope>
</reference>
<dbReference type="HOGENOM" id="CLU_018294_9_1_1"/>
<sequence length="96" mass="11253">FLPENIFNADETGLYYRSLPQRSFVLKSDKRKGIKTAKERITVLLACSQTGEKLPPLVIGYAENPRCFKALKKNSLPVMYRWNKRAWMTARLFLEW</sequence>
<dbReference type="InterPro" id="IPR004875">
    <property type="entry name" value="DDE_SF_endonuclease_dom"/>
</dbReference>
<evidence type="ECO:0000313" key="4">
    <source>
        <dbReference type="Proteomes" id="UP000015101"/>
    </source>
</evidence>
<reference evidence="4" key="1">
    <citation type="submission" date="2012-12" db="EMBL/GenBank/DDBJ databases">
        <authorList>
            <person name="Hellsten U."/>
            <person name="Grimwood J."/>
            <person name="Chapman J.A."/>
            <person name="Shapiro H."/>
            <person name="Aerts A."/>
            <person name="Otillar R.P."/>
            <person name="Terry A.Y."/>
            <person name="Boore J.L."/>
            <person name="Simakov O."/>
            <person name="Marletaz F."/>
            <person name="Cho S.-J."/>
            <person name="Edsinger-Gonzales E."/>
            <person name="Havlak P."/>
            <person name="Kuo D.-H."/>
            <person name="Larsson T."/>
            <person name="Lv J."/>
            <person name="Arendt D."/>
            <person name="Savage R."/>
            <person name="Osoegawa K."/>
            <person name="de Jong P."/>
            <person name="Lindberg D.R."/>
            <person name="Seaver E.C."/>
            <person name="Weisblat D.A."/>
            <person name="Putnam N.H."/>
            <person name="Grigoriev I.V."/>
            <person name="Rokhsar D.S."/>
        </authorList>
    </citation>
    <scope>NUCLEOTIDE SEQUENCE</scope>
</reference>
<dbReference type="eggNOG" id="KOG3105">
    <property type="taxonomic scope" value="Eukaryota"/>
</dbReference>
<dbReference type="EMBL" id="KB096551">
    <property type="protein sequence ID" value="ESO04001.1"/>
    <property type="molecule type" value="Genomic_DNA"/>
</dbReference>
<dbReference type="KEGG" id="hro:HELRODRAFT_136350"/>
<dbReference type="GO" id="GO:0003676">
    <property type="term" value="F:nucleic acid binding"/>
    <property type="evidence" value="ECO:0007669"/>
    <property type="project" value="InterPro"/>
</dbReference>
<dbReference type="AlphaFoldDB" id="T1EID4"/>
<dbReference type="OMA" id="YYYRANS"/>
<dbReference type="OrthoDB" id="9909311at2759"/>
<evidence type="ECO:0000259" key="1">
    <source>
        <dbReference type="Pfam" id="PF03184"/>
    </source>
</evidence>
<dbReference type="PANTHER" id="PTHR19303">
    <property type="entry name" value="TRANSPOSON"/>
    <property type="match status" value="1"/>
</dbReference>
<accession>T1EID4</accession>
<dbReference type="EMBL" id="AMQM01004434">
    <property type="status" value="NOT_ANNOTATED_CDS"/>
    <property type="molecule type" value="Genomic_DNA"/>
</dbReference>
<dbReference type="GeneID" id="20196334"/>
<feature type="domain" description="DDE-1" evidence="1">
    <location>
        <begin position="38"/>
        <end position="96"/>
    </location>
</feature>
<protein>
    <recommendedName>
        <fullName evidence="1">DDE-1 domain-containing protein</fullName>
    </recommendedName>
</protein>
<dbReference type="InterPro" id="IPR050863">
    <property type="entry name" value="CenT-Element_Derived"/>
</dbReference>
<evidence type="ECO:0000313" key="2">
    <source>
        <dbReference type="EMBL" id="ESO04001.1"/>
    </source>
</evidence>
<dbReference type="PANTHER" id="PTHR19303:SF73">
    <property type="entry name" value="PROTEIN PDC2"/>
    <property type="match status" value="1"/>
</dbReference>
<dbReference type="InParanoid" id="T1EID4"/>
<dbReference type="CTD" id="20196334"/>
<dbReference type="RefSeq" id="XP_009017937.1">
    <property type="nucleotide sequence ID" value="XM_009019689.1"/>
</dbReference>
<reference evidence="2 4" key="2">
    <citation type="journal article" date="2013" name="Nature">
        <title>Insights into bilaterian evolution from three spiralian genomes.</title>
        <authorList>
            <person name="Simakov O."/>
            <person name="Marletaz F."/>
            <person name="Cho S.J."/>
            <person name="Edsinger-Gonzales E."/>
            <person name="Havlak P."/>
            <person name="Hellsten U."/>
            <person name="Kuo D.H."/>
            <person name="Larsson T."/>
            <person name="Lv J."/>
            <person name="Arendt D."/>
            <person name="Savage R."/>
            <person name="Osoegawa K."/>
            <person name="de Jong P."/>
            <person name="Grimwood J."/>
            <person name="Chapman J.A."/>
            <person name="Shapiro H."/>
            <person name="Aerts A."/>
            <person name="Otillar R.P."/>
            <person name="Terry A.Y."/>
            <person name="Boore J.L."/>
            <person name="Grigoriev I.V."/>
            <person name="Lindberg D.R."/>
            <person name="Seaver E.C."/>
            <person name="Weisblat D.A."/>
            <person name="Putnam N.H."/>
            <person name="Rokhsar D.S."/>
        </authorList>
    </citation>
    <scope>NUCLEOTIDE SEQUENCE</scope>
</reference>
<organism evidence="3 4">
    <name type="scientific">Helobdella robusta</name>
    <name type="common">Californian leech</name>
    <dbReference type="NCBI Taxonomy" id="6412"/>
    <lineage>
        <taxon>Eukaryota</taxon>
        <taxon>Metazoa</taxon>
        <taxon>Spiralia</taxon>
        <taxon>Lophotrochozoa</taxon>
        <taxon>Annelida</taxon>
        <taxon>Clitellata</taxon>
        <taxon>Hirudinea</taxon>
        <taxon>Rhynchobdellida</taxon>
        <taxon>Glossiphoniidae</taxon>
        <taxon>Helobdella</taxon>
    </lineage>
</organism>
<name>T1EID4_HELRO</name>
<gene>
    <name evidence="3" type="primary">20196334</name>
    <name evidence="2" type="ORF">HELRODRAFT_136350</name>
</gene>
<proteinExistence type="predicted"/>
<dbReference type="EnsemblMetazoa" id="HelroT136350">
    <property type="protein sequence ID" value="HelroP136350"/>
    <property type="gene ID" value="HelroG136350"/>
</dbReference>
<dbReference type="Proteomes" id="UP000015101">
    <property type="component" value="Unassembled WGS sequence"/>
</dbReference>
<evidence type="ECO:0000313" key="3">
    <source>
        <dbReference type="EnsemblMetazoa" id="HelroP136350"/>
    </source>
</evidence>
<keyword evidence="4" id="KW-1185">Reference proteome</keyword>
<dbReference type="Pfam" id="PF03184">
    <property type="entry name" value="DDE_1"/>
    <property type="match status" value="1"/>
</dbReference>